<evidence type="ECO:0000313" key="3">
    <source>
        <dbReference type="EMBL" id="RZS93938.1"/>
    </source>
</evidence>
<dbReference type="AlphaFoldDB" id="A0A4Q7P3H6"/>
<dbReference type="Pfam" id="PF01381">
    <property type="entry name" value="HTH_3"/>
    <property type="match status" value="1"/>
</dbReference>
<organism evidence="3 4">
    <name type="scientific">Aquimarina brevivitae</name>
    <dbReference type="NCBI Taxonomy" id="323412"/>
    <lineage>
        <taxon>Bacteria</taxon>
        <taxon>Pseudomonadati</taxon>
        <taxon>Bacteroidota</taxon>
        <taxon>Flavobacteriia</taxon>
        <taxon>Flavobacteriales</taxon>
        <taxon>Flavobacteriaceae</taxon>
        <taxon>Aquimarina</taxon>
    </lineage>
</organism>
<dbReference type="Gene3D" id="1.10.260.40">
    <property type="entry name" value="lambda repressor-like DNA-binding domains"/>
    <property type="match status" value="1"/>
</dbReference>
<accession>A0A4Q7P3H6</accession>
<evidence type="ECO:0000259" key="2">
    <source>
        <dbReference type="PROSITE" id="PS50943"/>
    </source>
</evidence>
<dbReference type="GO" id="GO:0003677">
    <property type="term" value="F:DNA binding"/>
    <property type="evidence" value="ECO:0007669"/>
    <property type="project" value="InterPro"/>
</dbReference>
<dbReference type="InterPro" id="IPR001387">
    <property type="entry name" value="Cro/C1-type_HTH"/>
</dbReference>
<dbReference type="EMBL" id="SGXE01000002">
    <property type="protein sequence ID" value="RZS93938.1"/>
    <property type="molecule type" value="Genomic_DNA"/>
</dbReference>
<dbReference type="PROSITE" id="PS50943">
    <property type="entry name" value="HTH_CROC1"/>
    <property type="match status" value="1"/>
</dbReference>
<proteinExistence type="predicted"/>
<keyword evidence="1" id="KW-0812">Transmembrane</keyword>
<dbReference type="CDD" id="cd00093">
    <property type="entry name" value="HTH_XRE"/>
    <property type="match status" value="1"/>
</dbReference>
<dbReference type="InterPro" id="IPR010982">
    <property type="entry name" value="Lambda_DNA-bd_dom_sf"/>
</dbReference>
<dbReference type="OrthoDB" id="1357763at2"/>
<name>A0A4Q7P3H6_9FLAO</name>
<protein>
    <submittedName>
        <fullName evidence="3">Helix-turn-helix protein</fullName>
    </submittedName>
</protein>
<feature type="transmembrane region" description="Helical" evidence="1">
    <location>
        <begin position="79"/>
        <end position="99"/>
    </location>
</feature>
<dbReference type="SMART" id="SM00530">
    <property type="entry name" value="HTH_XRE"/>
    <property type="match status" value="1"/>
</dbReference>
<reference evidence="3 4" key="1">
    <citation type="submission" date="2019-02" db="EMBL/GenBank/DDBJ databases">
        <title>Genomic Encyclopedia of Type Strains, Phase IV (KMG-IV): sequencing the most valuable type-strain genomes for metagenomic binning, comparative biology and taxonomic classification.</title>
        <authorList>
            <person name="Goeker M."/>
        </authorList>
    </citation>
    <scope>NUCLEOTIDE SEQUENCE [LARGE SCALE GENOMIC DNA]</scope>
    <source>
        <strain evidence="3 4">DSM 17196</strain>
    </source>
</reference>
<dbReference type="RefSeq" id="WP_130287039.1">
    <property type="nucleotide sequence ID" value="NZ_SGXE01000002.1"/>
</dbReference>
<comment type="caution">
    <text evidence="3">The sequence shown here is derived from an EMBL/GenBank/DDBJ whole genome shotgun (WGS) entry which is preliminary data.</text>
</comment>
<gene>
    <name evidence="3" type="ORF">EV197_2519</name>
</gene>
<sequence>MSQLVAYREKLNLTQEELSEKSGVSVRTIQRVESGIDPKGYTLKALAKALEVDEAQLLQKEVAVSTTTFNINNLINLSTLPVVFIPIVNVAVPLFIALLKQHFNAITKQLITLQILWAIVMLLTFVIGNLINFGNLGRDIIIGALLLLVLVNAFMIIRNSIELNKNNQLYFYVKFNII</sequence>
<feature type="domain" description="HTH cro/C1-type" evidence="2">
    <location>
        <begin position="4"/>
        <end position="57"/>
    </location>
</feature>
<dbReference type="SUPFAM" id="SSF47413">
    <property type="entry name" value="lambda repressor-like DNA-binding domains"/>
    <property type="match status" value="1"/>
</dbReference>
<evidence type="ECO:0000313" key="4">
    <source>
        <dbReference type="Proteomes" id="UP000292262"/>
    </source>
</evidence>
<dbReference type="Proteomes" id="UP000292262">
    <property type="component" value="Unassembled WGS sequence"/>
</dbReference>
<keyword evidence="1" id="KW-0472">Membrane</keyword>
<keyword evidence="1" id="KW-1133">Transmembrane helix</keyword>
<keyword evidence="4" id="KW-1185">Reference proteome</keyword>
<feature type="transmembrane region" description="Helical" evidence="1">
    <location>
        <begin position="140"/>
        <end position="157"/>
    </location>
</feature>
<feature type="transmembrane region" description="Helical" evidence="1">
    <location>
        <begin position="111"/>
        <end position="134"/>
    </location>
</feature>
<evidence type="ECO:0000256" key="1">
    <source>
        <dbReference type="SAM" id="Phobius"/>
    </source>
</evidence>